<dbReference type="InterPro" id="IPR003462">
    <property type="entry name" value="ODC_Mu_crystall"/>
</dbReference>
<protein>
    <recommendedName>
        <fullName evidence="3">Ornithine cyclodeaminase</fullName>
    </recommendedName>
</protein>
<accession>A0A084SZA3</accession>
<dbReference type="EMBL" id="JPMI01000038">
    <property type="protein sequence ID" value="KFA93788.1"/>
    <property type="molecule type" value="Genomic_DNA"/>
</dbReference>
<sequence>MTPHLPTLYLDDASVRRLLPLGKLLEGMRRALIDLSEGRVLQPLRSVMELPQVEGMLFLKPAMTGEALATKLITLYPGNPARGLPTLLATIVLMDPHTGRTLAVMDGTWITELRTAAVSAVAVDALTSPGPKVVAMLGSGALARSHALALRAVRPVSELRIWSRNPDNVARCAAEVDGRACATAEEAVRGADIVCTVTNATEPVLRGAWLKPGAFVAAIGAPRPNWRELDDEAMRNLVVADSRHAAQHEAGDVIHSGALIHAEIGEILGGRAPAPDAGRTVIFKALGQAVEDAVAAHLVYSAAMAERHATPNTDGG</sequence>
<dbReference type="Proteomes" id="UP000028547">
    <property type="component" value="Unassembled WGS sequence"/>
</dbReference>
<dbReference type="GO" id="GO:0005737">
    <property type="term" value="C:cytoplasm"/>
    <property type="evidence" value="ECO:0007669"/>
    <property type="project" value="TreeGrafter"/>
</dbReference>
<dbReference type="RefSeq" id="WP_043391107.1">
    <property type="nucleotide sequence ID" value="NZ_JPMI01000038.1"/>
</dbReference>
<dbReference type="PIRSF" id="PIRSF001439">
    <property type="entry name" value="CryM"/>
    <property type="match status" value="1"/>
</dbReference>
<comment type="caution">
    <text evidence="1">The sequence shown here is derived from an EMBL/GenBank/DDBJ whole genome shotgun (WGS) entry which is preliminary data.</text>
</comment>
<dbReference type="InterPro" id="IPR023401">
    <property type="entry name" value="ODC_N"/>
</dbReference>
<dbReference type="AlphaFoldDB" id="A0A084SZA3"/>
<evidence type="ECO:0000313" key="2">
    <source>
        <dbReference type="Proteomes" id="UP000028547"/>
    </source>
</evidence>
<dbReference type="FunFam" id="3.40.50.720:FF:000241">
    <property type="entry name" value="ketimine reductase mu-crystallin"/>
    <property type="match status" value="1"/>
</dbReference>
<dbReference type="PANTHER" id="PTHR13812">
    <property type="entry name" value="KETIMINE REDUCTASE MU-CRYSTALLIN"/>
    <property type="match status" value="1"/>
</dbReference>
<dbReference type="Gene3D" id="3.40.50.720">
    <property type="entry name" value="NAD(P)-binding Rossmann-like Domain"/>
    <property type="match status" value="1"/>
</dbReference>
<evidence type="ECO:0000313" key="1">
    <source>
        <dbReference type="EMBL" id="KFA93788.1"/>
    </source>
</evidence>
<evidence type="ECO:0008006" key="3">
    <source>
        <dbReference type="Google" id="ProtNLM"/>
    </source>
</evidence>
<dbReference type="GO" id="GO:0042562">
    <property type="term" value="F:hormone binding"/>
    <property type="evidence" value="ECO:0007669"/>
    <property type="project" value="TreeGrafter"/>
</dbReference>
<dbReference type="InterPro" id="IPR036291">
    <property type="entry name" value="NAD(P)-bd_dom_sf"/>
</dbReference>
<proteinExistence type="predicted"/>
<dbReference type="PANTHER" id="PTHR13812:SF19">
    <property type="entry name" value="KETIMINE REDUCTASE MU-CRYSTALLIN"/>
    <property type="match status" value="1"/>
</dbReference>
<reference evidence="1 2" key="1">
    <citation type="submission" date="2014-07" db="EMBL/GenBank/DDBJ databases">
        <title>Draft Genome Sequence of Gephyronic Acid Producer, Cystobacter violaceus Strain Cb vi76.</title>
        <authorList>
            <person name="Stevens D.C."/>
            <person name="Young J."/>
            <person name="Carmichael R."/>
            <person name="Tan J."/>
            <person name="Taylor R.E."/>
        </authorList>
    </citation>
    <scope>NUCLEOTIDE SEQUENCE [LARGE SCALE GENOMIC DNA]</scope>
    <source>
        <strain evidence="1 2">Cb vi76</strain>
    </source>
</reference>
<dbReference type="Pfam" id="PF02423">
    <property type="entry name" value="OCD_Mu_crystall"/>
    <property type="match status" value="1"/>
</dbReference>
<organism evidence="1 2">
    <name type="scientific">Archangium violaceum Cb vi76</name>
    <dbReference type="NCBI Taxonomy" id="1406225"/>
    <lineage>
        <taxon>Bacteria</taxon>
        <taxon>Pseudomonadati</taxon>
        <taxon>Myxococcota</taxon>
        <taxon>Myxococcia</taxon>
        <taxon>Myxococcales</taxon>
        <taxon>Cystobacterineae</taxon>
        <taxon>Archangiaceae</taxon>
        <taxon>Archangium</taxon>
    </lineage>
</organism>
<gene>
    <name evidence="1" type="ORF">Q664_06840</name>
</gene>
<dbReference type="SUPFAM" id="SSF51735">
    <property type="entry name" value="NAD(P)-binding Rossmann-fold domains"/>
    <property type="match status" value="1"/>
</dbReference>
<name>A0A084SZA3_9BACT</name>
<dbReference type="Gene3D" id="3.30.1780.10">
    <property type="entry name" value="ornithine cyclodeaminase, domain 1"/>
    <property type="match status" value="1"/>
</dbReference>